<evidence type="ECO:0000256" key="3">
    <source>
        <dbReference type="ARBA" id="ARBA00023242"/>
    </source>
</evidence>
<evidence type="ECO:0000256" key="4">
    <source>
        <dbReference type="SAM" id="MobiDB-lite"/>
    </source>
</evidence>
<feature type="region of interest" description="Disordered" evidence="4">
    <location>
        <begin position="758"/>
        <end position="782"/>
    </location>
</feature>
<feature type="region of interest" description="Disordered" evidence="4">
    <location>
        <begin position="945"/>
        <end position="965"/>
    </location>
</feature>
<feature type="compositionally biased region" description="Low complexity" evidence="4">
    <location>
        <begin position="956"/>
        <end position="965"/>
    </location>
</feature>
<dbReference type="EMBL" id="OB793079">
    <property type="protein sequence ID" value="CAD7425979.1"/>
    <property type="molecule type" value="Genomic_DNA"/>
</dbReference>
<comment type="similarity">
    <text evidence="2">Belongs to the BCL9 family.</text>
</comment>
<evidence type="ECO:0000259" key="5">
    <source>
        <dbReference type="Pfam" id="PF11502"/>
    </source>
</evidence>
<dbReference type="GO" id="GO:0005634">
    <property type="term" value="C:nucleus"/>
    <property type="evidence" value="ECO:0007669"/>
    <property type="project" value="UniProtKB-SubCell"/>
</dbReference>
<feature type="region of interest" description="Disordered" evidence="4">
    <location>
        <begin position="1170"/>
        <end position="1245"/>
    </location>
</feature>
<feature type="region of interest" description="Disordered" evidence="4">
    <location>
        <begin position="1"/>
        <end position="45"/>
    </location>
</feature>
<comment type="subcellular location">
    <subcellularLocation>
        <location evidence="1">Nucleus</location>
    </subcellularLocation>
</comment>
<feature type="compositionally biased region" description="Polar residues" evidence="4">
    <location>
        <begin position="771"/>
        <end position="782"/>
    </location>
</feature>
<proteinExistence type="inferred from homology"/>
<feature type="compositionally biased region" description="Polar residues" evidence="4">
    <location>
        <begin position="454"/>
        <end position="471"/>
    </location>
</feature>
<feature type="region of interest" description="Disordered" evidence="4">
    <location>
        <begin position="639"/>
        <end position="746"/>
    </location>
</feature>
<feature type="compositionally biased region" description="Low complexity" evidence="4">
    <location>
        <begin position="544"/>
        <end position="554"/>
    </location>
</feature>
<feature type="region of interest" description="Disordered" evidence="4">
    <location>
        <begin position="598"/>
        <end position="618"/>
    </location>
</feature>
<feature type="compositionally biased region" description="Polar residues" evidence="4">
    <location>
        <begin position="713"/>
        <end position="727"/>
    </location>
</feature>
<sequence length="1280" mass="134736">MIKDRKDRNEKPGSNIGSKGDVPLTVPPSRSCETIPEEESATKSHGTVNVIRVEEGEIVKKNGASNTNTMSSCVHEPLLGSTNVGRRGGPISMVSIHTPSSGTGAGSGPGDLCLLETAQEVGCEGVPPINLPMSSSTGPPPNGVQSLSSNVINKQPGTMEAQYMQQQSLIFVFSTNLANKSAEAVLRDIAQPPLRYFGEKSTTTISSVGPTSNRQMEPQPCPVSNRQVRGGPKRIPSSGGMDSPCMSSGSPNPNTLLSGGGGHHSPSMAQTTPGGMISDMVGSPGINLQPSLTGVKIPDESLTPQQRQHREEQLATLCKMQQMLFPEHHPSSPEGGAMCQQQETLIHDMGPTMNTNPALRPNGGTINQKNLIMGRMSGPNPITTTSVAAQVEWQKLQHQFYEDRKKKGPSNFGMIGSSCDQSLGSPAVASVVVAGQPMGMGPRGSGCMGPRTQDPPSYYQTTRSASVPTAISSPSSPNNPTSNLSLPSPRATSALNSPADPNMPPFGSTSGRLIGPGVSPTGMHCTPLDSPSASQPVNSSNPGTPLSTHLSPSSTHKEGGQSGSDYSKLSQSLSVPLPTQQPPVDGMFCRTLQSLAQQKQPLQPNQGAKEPNLMPVPSPQQIQYLNSFESHELTIQKQPNTSLKETGVQSSPSLPPLGMDSNMPTTTSDLPSSNKISGPGTPLTSNSLDVGSRFSSTPGESNRFPVPSPHTPAATQNDAKIQQQQQHRYSEPSPQNPGLEPTNKPPTTEIVQRFLSSSPQIDGMDPPRIPNSGNGPNSTSPAINIQTQNLMQQTNSSLTGMKVPPLDISPTGSGSFPCVRSKNVPLNPNTGEVICNGKTSHFDPITSMVQMSQQLANSVANSPTGQNPALMSGLGIGPGVLGMMPYNPGVHHMQMNEMGRCPGLNDPQSGTPTFGGMPLQNSTPHSYSPDSSVGVMVPQCSGGVNTPPNMNHPIVNTNSSTSPKPNNMMMSMVPSRGSSPYPASPVPQRMMGRQTGHNLYSSANVQVKASAPNTINYLPTKPQSGRNSCPRIPPSLDFLRFANPLSNLDSKVPTHNLQYFPNNVLPNVSGMGSMNMPMNCSNRMVVGMSPQMGGMLGPSCGPVTNSLGGQIGNMNGPMMGPNGPMVGMNMPMPGYMAMGPNQGPGMVPMRGGPGMPQIRLGMMKMQQIGGGGPMYVAPPNSGQQARDQIFGPGNNPNSQMFVPSSESSPLSLDGPPDASQPLPPSMGQSNTFKNSPVIGPTTADPNYAQLFHNFQQQLYATNTRSQMNNNPPHQSYFVSK</sequence>
<protein>
    <recommendedName>
        <fullName evidence="5">B-cell lymphoma 9 beta-catenin binding domain-containing protein</fullName>
    </recommendedName>
</protein>
<gene>
    <name evidence="6" type="ORF">TMSB3V08_LOCUS2878</name>
</gene>
<feature type="compositionally biased region" description="Polar residues" evidence="4">
    <location>
        <begin position="662"/>
        <end position="700"/>
    </location>
</feature>
<feature type="compositionally biased region" description="Polar residues" evidence="4">
    <location>
        <begin position="529"/>
        <end position="543"/>
    </location>
</feature>
<organism evidence="6">
    <name type="scientific">Timema monikensis</name>
    <dbReference type="NCBI Taxonomy" id="170555"/>
    <lineage>
        <taxon>Eukaryota</taxon>
        <taxon>Metazoa</taxon>
        <taxon>Ecdysozoa</taxon>
        <taxon>Arthropoda</taxon>
        <taxon>Hexapoda</taxon>
        <taxon>Insecta</taxon>
        <taxon>Pterygota</taxon>
        <taxon>Neoptera</taxon>
        <taxon>Polyneoptera</taxon>
        <taxon>Phasmatodea</taxon>
        <taxon>Timematodea</taxon>
        <taxon>Timematoidea</taxon>
        <taxon>Timematidae</taxon>
        <taxon>Timema</taxon>
    </lineage>
</organism>
<feature type="compositionally biased region" description="Basic and acidic residues" evidence="4">
    <location>
        <begin position="1"/>
        <end position="11"/>
    </location>
</feature>
<feature type="domain" description="B-cell lymphoma 9 beta-catenin binding" evidence="5">
    <location>
        <begin position="302"/>
        <end position="333"/>
    </location>
</feature>
<dbReference type="InterPro" id="IPR024670">
    <property type="entry name" value="BCL9_beta-catenin-bd_dom"/>
</dbReference>
<evidence type="ECO:0000313" key="6">
    <source>
        <dbReference type="EMBL" id="CAD7425979.1"/>
    </source>
</evidence>
<dbReference type="Pfam" id="PF11502">
    <property type="entry name" value="BCL9"/>
    <property type="match status" value="1"/>
</dbReference>
<feature type="compositionally biased region" description="Polar residues" evidence="4">
    <location>
        <begin position="245"/>
        <end position="255"/>
    </location>
</feature>
<evidence type="ECO:0000256" key="2">
    <source>
        <dbReference type="ARBA" id="ARBA00009200"/>
    </source>
</evidence>
<dbReference type="AlphaFoldDB" id="A0A7R9HMY9"/>
<feature type="region of interest" description="Disordered" evidence="4">
    <location>
        <begin position="441"/>
        <end position="586"/>
    </location>
</feature>
<keyword evidence="3" id="KW-0539">Nucleus</keyword>
<feature type="compositionally biased region" description="Polar residues" evidence="4">
    <location>
        <begin position="639"/>
        <end position="652"/>
    </location>
</feature>
<evidence type="ECO:0000256" key="1">
    <source>
        <dbReference type="ARBA" id="ARBA00004123"/>
    </source>
</evidence>
<feature type="compositionally biased region" description="Polar residues" evidence="4">
    <location>
        <begin position="1194"/>
        <end position="1210"/>
    </location>
</feature>
<feature type="compositionally biased region" description="Low complexity" evidence="4">
    <location>
        <begin position="472"/>
        <end position="489"/>
    </location>
</feature>
<reference evidence="6" key="1">
    <citation type="submission" date="2020-11" db="EMBL/GenBank/DDBJ databases">
        <authorList>
            <person name="Tran Van P."/>
        </authorList>
    </citation>
    <scope>NUCLEOTIDE SEQUENCE</scope>
</reference>
<accession>A0A7R9HMY9</accession>
<feature type="compositionally biased region" description="Polar residues" evidence="4">
    <location>
        <begin position="206"/>
        <end position="227"/>
    </location>
</feature>
<name>A0A7R9HMY9_9NEOP</name>
<feature type="region of interest" description="Disordered" evidence="4">
    <location>
        <begin position="206"/>
        <end position="265"/>
    </location>
</feature>
<feature type="compositionally biased region" description="Polar residues" evidence="4">
    <location>
        <begin position="563"/>
        <end position="578"/>
    </location>
</feature>